<keyword evidence="12" id="KW-0539">Nucleus</keyword>
<dbReference type="InterPro" id="IPR029060">
    <property type="entry name" value="PIN-like_dom_sf"/>
</dbReference>
<dbReference type="InterPro" id="IPR033771">
    <property type="entry name" value="Rrp44_CSD1"/>
</dbReference>
<dbReference type="PANTHER" id="PTHR23355:SF35">
    <property type="entry name" value="EXOSOME COMPLEX EXONUCLEASE RRP44"/>
    <property type="match status" value="1"/>
</dbReference>
<evidence type="ECO:0000256" key="5">
    <source>
        <dbReference type="ARBA" id="ARBA00022490"/>
    </source>
</evidence>
<comment type="cofactor">
    <cofactor evidence="1">
        <name>Mg(2+)</name>
        <dbReference type="ChEBI" id="CHEBI:18420"/>
    </cofactor>
</comment>
<dbReference type="CDD" id="cd09862">
    <property type="entry name" value="PIN_Rrp44-like"/>
    <property type="match status" value="1"/>
</dbReference>
<dbReference type="InterPro" id="IPR022966">
    <property type="entry name" value="RNase_II/R_CS"/>
</dbReference>
<evidence type="ECO:0000256" key="11">
    <source>
        <dbReference type="ARBA" id="ARBA00022884"/>
    </source>
</evidence>
<dbReference type="GO" id="GO:0000176">
    <property type="term" value="C:nuclear exosome (RNase complex)"/>
    <property type="evidence" value="ECO:0007669"/>
    <property type="project" value="UniProtKB-ARBA"/>
</dbReference>
<dbReference type="GO" id="GO:0000177">
    <property type="term" value="C:cytoplasmic exosome (RNase complex)"/>
    <property type="evidence" value="ECO:0007669"/>
    <property type="project" value="TreeGrafter"/>
</dbReference>
<dbReference type="InterPro" id="IPR012340">
    <property type="entry name" value="NA-bd_OB-fold"/>
</dbReference>
<reference evidence="17" key="1">
    <citation type="journal article" date="2022" name="Proc. Natl. Acad. Sci. U.S.A.">
        <title>Life cycle and functional genomics of the unicellular red alga Galdieria for elucidating algal and plant evolution and industrial use.</title>
        <authorList>
            <person name="Hirooka S."/>
            <person name="Itabashi T."/>
            <person name="Ichinose T.M."/>
            <person name="Onuma R."/>
            <person name="Fujiwara T."/>
            <person name="Yamashita S."/>
            <person name="Jong L.W."/>
            <person name="Tomita R."/>
            <person name="Iwane A.H."/>
            <person name="Miyagishima S.Y."/>
        </authorList>
    </citation>
    <scope>NUCLEOTIDE SEQUENCE</scope>
    <source>
        <strain evidence="17">NBRC 102759</strain>
    </source>
</reference>
<keyword evidence="8" id="KW-0378">Hydrolase</keyword>
<dbReference type="SUPFAM" id="SSF88723">
    <property type="entry name" value="PIN domain-like"/>
    <property type="match status" value="1"/>
</dbReference>
<evidence type="ECO:0000256" key="8">
    <source>
        <dbReference type="ARBA" id="ARBA00022801"/>
    </source>
</evidence>
<dbReference type="InterPro" id="IPR001900">
    <property type="entry name" value="RNase_II/R"/>
</dbReference>
<dbReference type="PROSITE" id="PS01175">
    <property type="entry name" value="RIBONUCLEASE_II"/>
    <property type="match status" value="1"/>
</dbReference>
<dbReference type="SUPFAM" id="SSF50249">
    <property type="entry name" value="Nucleic acid-binding proteins"/>
    <property type="match status" value="3"/>
</dbReference>
<dbReference type="Gene3D" id="2.40.50.690">
    <property type="match status" value="1"/>
</dbReference>
<dbReference type="InterPro" id="IPR041505">
    <property type="entry name" value="Dis3_CSD2"/>
</dbReference>
<dbReference type="Gene3D" id="2.40.50.700">
    <property type="match status" value="1"/>
</dbReference>
<dbReference type="FunFam" id="3.40.50.1010:FF:000021">
    <property type="entry name" value="DIS3-like exonuclease 1 isoform X1"/>
    <property type="match status" value="1"/>
</dbReference>
<evidence type="ECO:0000259" key="16">
    <source>
        <dbReference type="SMART" id="SM00955"/>
    </source>
</evidence>
<organism evidence="17 18">
    <name type="scientific">Galdieria partita</name>
    <dbReference type="NCBI Taxonomy" id="83374"/>
    <lineage>
        <taxon>Eukaryota</taxon>
        <taxon>Rhodophyta</taxon>
        <taxon>Bangiophyceae</taxon>
        <taxon>Galdieriales</taxon>
        <taxon>Galdieriaceae</taxon>
        <taxon>Galdieria</taxon>
    </lineage>
</organism>
<dbReference type="Pfam" id="PF00773">
    <property type="entry name" value="RNB"/>
    <property type="match status" value="1"/>
</dbReference>
<keyword evidence="10" id="KW-0269">Exonuclease</keyword>
<sequence length="924" mass="105371">MNVRGKSFIKRTRKGNIAKVTKEHYLRDDIPCLSPLCTTCSHRDVKLLSNSADFYLIPDTNVVLHQLDLLESEVVTDVILLQTVLQETRNRNISIYERLKRLLNDQDRSFVSFANEHHKDTFIERQKDETSNDYNDRSIRVAARWYTTHLNTTKRVVLLTSDKKNAKSATGEGVEVLSVDELVTLYESKYPHIRELVAVDTTMDSTEAQEDDRKRKFVYEEYWNSQQIENALNANRVVEGVFQASPYNCMEGRVSNSGKTQQSLKVILISGIKNINRAIDGDVVFVELFPEEMWCSPSIEVKEDIEEAIEETEAGHSVPKVTNTYIRKEPSGRVIAIKRRNWRPYCGSLQAKSSSYLTLFVPVDRRIPKIKIYSKRVSDLLDKRIVVSIDKWERNSMFPSGHVIEELGIEGDIETETKVLLHENSIITRAFPKAALECLPNDGFQFTPDMLRNRKDVQSLCLFSIDPPGCTDIDDALSIQLDENGNFVVGVHIADVTSFVSQDSALDKEAADRSTTVYLADRRIEMLPPRLSSDLCSLKENETRLAFSAFITIDSSGNVLHSDFARTIIRSRKAFTYAEAQDYLNRAREKETKECTEIEQSLLQLMTVAHTLRKRRFENGALRLSSPEIRFETDLEGDEITNVSVYEFRETNELVEEFMLLANVVVAQRIAKSFPNCALLRRHPTPNEEMFEPLLKIAAALNVEIDVSSNKQLSHSLEKIHEKFEKENDSFKATLFRITTTRCMTQALYFSAGEVSQEEYFHYGLASTIYTHFTSPIRRYADIIVHRMLSSTIGYSSFPDSLLSSVAIQKIADHLNARHRAAQRAARDSVALHTLRLFRGETREEEGRVFRLLSNGIVVILPRYGLEGLVRFEKNSSASFFDEAKQVLITPKGTELKIFDKVRVSIQVDAQVNPAGQLVMHLIE</sequence>
<evidence type="ECO:0000256" key="4">
    <source>
        <dbReference type="ARBA" id="ARBA00005785"/>
    </source>
</evidence>
<dbReference type="GO" id="GO:0019899">
    <property type="term" value="F:enzyme binding"/>
    <property type="evidence" value="ECO:0007669"/>
    <property type="project" value="UniProtKB-ARBA"/>
</dbReference>
<evidence type="ECO:0000256" key="7">
    <source>
        <dbReference type="ARBA" id="ARBA00022722"/>
    </source>
</evidence>
<keyword evidence="9" id="KW-0271">Exosome</keyword>
<evidence type="ECO:0000256" key="2">
    <source>
        <dbReference type="ARBA" id="ARBA00004123"/>
    </source>
</evidence>
<evidence type="ECO:0000256" key="3">
    <source>
        <dbReference type="ARBA" id="ARBA00004496"/>
    </source>
</evidence>
<proteinExistence type="inferred from homology"/>
<evidence type="ECO:0000256" key="14">
    <source>
        <dbReference type="RuleBase" id="RU003901"/>
    </source>
</evidence>
<evidence type="ECO:0000256" key="1">
    <source>
        <dbReference type="ARBA" id="ARBA00001946"/>
    </source>
</evidence>
<reference evidence="17" key="2">
    <citation type="submission" date="2022-01" db="EMBL/GenBank/DDBJ databases">
        <authorList>
            <person name="Hirooka S."/>
            <person name="Miyagishima S.Y."/>
        </authorList>
    </citation>
    <scope>NUCLEOTIDE SEQUENCE</scope>
    <source>
        <strain evidence="17">NBRC 102759</strain>
    </source>
</reference>
<dbReference type="GO" id="GO:0016075">
    <property type="term" value="P:rRNA catabolic process"/>
    <property type="evidence" value="ECO:0007669"/>
    <property type="project" value="TreeGrafter"/>
</dbReference>
<keyword evidence="11" id="KW-0694">RNA-binding</keyword>
<protein>
    <recommendedName>
        <fullName evidence="13">Ribosomal RNA-processing protein 44</fullName>
    </recommendedName>
</protein>
<dbReference type="Gene3D" id="2.40.50.140">
    <property type="entry name" value="Nucleic acid-binding proteins"/>
    <property type="match status" value="1"/>
</dbReference>
<dbReference type="InterPro" id="IPR002716">
    <property type="entry name" value="PIN_dom"/>
</dbReference>
<dbReference type="GO" id="GO:0006364">
    <property type="term" value="P:rRNA processing"/>
    <property type="evidence" value="ECO:0007669"/>
    <property type="project" value="UniProtKB-KW"/>
</dbReference>
<dbReference type="AlphaFoldDB" id="A0A9C7UPY5"/>
<keyword evidence="6" id="KW-0698">rRNA processing</keyword>
<dbReference type="SMART" id="SM00955">
    <property type="entry name" value="RNB"/>
    <property type="match status" value="1"/>
</dbReference>
<dbReference type="GO" id="GO:0003723">
    <property type="term" value="F:RNA binding"/>
    <property type="evidence" value="ECO:0007669"/>
    <property type="project" value="UniProtKB-KW"/>
</dbReference>
<dbReference type="Proteomes" id="UP001061958">
    <property type="component" value="Unassembled WGS sequence"/>
</dbReference>
<keyword evidence="18" id="KW-1185">Reference proteome</keyword>
<evidence type="ECO:0000313" key="17">
    <source>
        <dbReference type="EMBL" id="GJQ10975.1"/>
    </source>
</evidence>
<evidence type="ECO:0000256" key="9">
    <source>
        <dbReference type="ARBA" id="ARBA00022835"/>
    </source>
</evidence>
<dbReference type="Pfam" id="PF17849">
    <property type="entry name" value="OB_Dis3"/>
    <property type="match status" value="1"/>
</dbReference>
<dbReference type="InterPro" id="IPR033770">
    <property type="entry name" value="RRP44_S1"/>
</dbReference>
<feature type="domain" description="RNB" evidence="16">
    <location>
        <begin position="454"/>
        <end position="795"/>
    </location>
</feature>
<comment type="caution">
    <text evidence="17">The sequence shown here is derived from an EMBL/GenBank/DDBJ whole genome shotgun (WGS) entry which is preliminary data.</text>
</comment>
<comment type="subcellular location">
    <subcellularLocation>
        <location evidence="3">Cytoplasm</location>
    </subcellularLocation>
    <subcellularLocation>
        <location evidence="2">Nucleus</location>
    </subcellularLocation>
</comment>
<dbReference type="SMART" id="SM00670">
    <property type="entry name" value="PINc"/>
    <property type="match status" value="1"/>
</dbReference>
<evidence type="ECO:0000256" key="10">
    <source>
        <dbReference type="ARBA" id="ARBA00022839"/>
    </source>
</evidence>
<evidence type="ECO:0000256" key="6">
    <source>
        <dbReference type="ARBA" id="ARBA00022552"/>
    </source>
</evidence>
<comment type="similarity">
    <text evidence="4 14">Belongs to the RNR ribonuclease family.</text>
</comment>
<dbReference type="Pfam" id="PF17216">
    <property type="entry name" value="Rrp44_CSD1"/>
    <property type="match status" value="1"/>
</dbReference>
<feature type="domain" description="PIN" evidence="15">
    <location>
        <begin position="54"/>
        <end position="167"/>
    </location>
</feature>
<dbReference type="Pfam" id="PF13638">
    <property type="entry name" value="PIN_4"/>
    <property type="match status" value="1"/>
</dbReference>
<dbReference type="OrthoDB" id="2233at2759"/>
<evidence type="ECO:0000313" key="18">
    <source>
        <dbReference type="Proteomes" id="UP001061958"/>
    </source>
</evidence>
<dbReference type="GO" id="GO:0071031">
    <property type="term" value="P:nuclear mRNA surveillance of mRNA 3'-end processing"/>
    <property type="evidence" value="ECO:0007669"/>
    <property type="project" value="TreeGrafter"/>
</dbReference>
<keyword evidence="5" id="KW-0963">Cytoplasm</keyword>
<accession>A0A9C7UPY5</accession>
<keyword evidence="7" id="KW-0540">Nuclease</keyword>
<dbReference type="GO" id="GO:0000175">
    <property type="term" value="F:3'-5'-RNA exonuclease activity"/>
    <property type="evidence" value="ECO:0007669"/>
    <property type="project" value="TreeGrafter"/>
</dbReference>
<evidence type="ECO:0000259" key="15">
    <source>
        <dbReference type="SMART" id="SM00670"/>
    </source>
</evidence>
<dbReference type="PANTHER" id="PTHR23355">
    <property type="entry name" value="RIBONUCLEASE"/>
    <property type="match status" value="1"/>
</dbReference>
<name>A0A9C7UPY5_9RHOD</name>
<evidence type="ECO:0000256" key="13">
    <source>
        <dbReference type="ARBA" id="ARBA00077930"/>
    </source>
</evidence>
<dbReference type="FunFam" id="2.40.50.700:FF:000001">
    <property type="entry name" value="Exosome complex exonuclease exoribonuclease (Rrp44)"/>
    <property type="match status" value="1"/>
</dbReference>
<dbReference type="InterPro" id="IPR050180">
    <property type="entry name" value="RNR_Ribonuclease"/>
</dbReference>
<evidence type="ECO:0000256" key="12">
    <source>
        <dbReference type="ARBA" id="ARBA00023242"/>
    </source>
</evidence>
<dbReference type="EMBL" id="BQMJ01000020">
    <property type="protein sequence ID" value="GJQ10975.1"/>
    <property type="molecule type" value="Genomic_DNA"/>
</dbReference>
<dbReference type="Gene3D" id="3.40.50.1010">
    <property type="entry name" value="5'-nuclease"/>
    <property type="match status" value="1"/>
</dbReference>
<dbReference type="Pfam" id="PF17215">
    <property type="entry name" value="Rrp44_S1"/>
    <property type="match status" value="1"/>
</dbReference>
<dbReference type="GO" id="GO:0004519">
    <property type="term" value="F:endonuclease activity"/>
    <property type="evidence" value="ECO:0007669"/>
    <property type="project" value="TreeGrafter"/>
</dbReference>
<gene>
    <name evidence="17" type="ORF">GpartN1_g2766.t1</name>
</gene>